<dbReference type="SUPFAM" id="SSF53795">
    <property type="entry name" value="PEP carboxykinase-like"/>
    <property type="match status" value="1"/>
</dbReference>
<dbReference type="GO" id="GO:0004674">
    <property type="term" value="F:protein serine/threonine kinase activity"/>
    <property type="evidence" value="ECO:0007669"/>
    <property type="project" value="UniProtKB-KW"/>
</dbReference>
<dbReference type="InterPro" id="IPR027417">
    <property type="entry name" value="P-loop_NTPase"/>
</dbReference>
<feature type="region of interest" description="Important for the catalytic mechanism of both phosphorylation and dephosphorylation" evidence="11">
    <location>
        <begin position="210"/>
        <end position="219"/>
    </location>
</feature>
<dbReference type="Pfam" id="PF02603">
    <property type="entry name" value="Hpr_kinase_N"/>
    <property type="match status" value="1"/>
</dbReference>
<keyword evidence="6 11" id="KW-0547">Nucleotide-binding</keyword>
<feature type="domain" description="HPr(Ser) kinase/phosphorylase N-terminal" evidence="12">
    <location>
        <begin position="20"/>
        <end position="136"/>
    </location>
</feature>
<evidence type="ECO:0000259" key="12">
    <source>
        <dbReference type="Pfam" id="PF02603"/>
    </source>
</evidence>
<organism evidence="14 15">
    <name type="scientific">Candidatus Sulfomarinibacter kjeldsenii</name>
    <dbReference type="NCBI Taxonomy" id="2885994"/>
    <lineage>
        <taxon>Bacteria</taxon>
        <taxon>Pseudomonadati</taxon>
        <taxon>Acidobacteriota</taxon>
        <taxon>Thermoanaerobaculia</taxon>
        <taxon>Thermoanaerobaculales</taxon>
        <taxon>Candidatus Sulfomarinibacteraceae</taxon>
        <taxon>Candidatus Sulfomarinibacter</taxon>
    </lineage>
</organism>
<feature type="active site" evidence="11">
    <location>
        <position position="168"/>
    </location>
</feature>
<comment type="function">
    <text evidence="11">Catalyzes the ATP- as well as the pyrophosphate-dependent phosphorylation of a specific serine residue in HPr, a phosphocarrier protein of the phosphoenolpyruvate-dependent sugar phosphotransferase system (PTS). HprK/P also catalyzes the pyrophosphate-producing, inorganic phosphate-dependent dephosphorylation (phosphorolysis) of seryl-phosphorylated HPr (P-Ser-HPr).</text>
</comment>
<evidence type="ECO:0000259" key="13">
    <source>
        <dbReference type="Pfam" id="PF07475"/>
    </source>
</evidence>
<comment type="caution">
    <text evidence="14">The sequence shown here is derived from an EMBL/GenBank/DDBJ whole genome shotgun (WGS) entry which is preliminary data.</text>
</comment>
<dbReference type="PANTHER" id="PTHR30305">
    <property type="entry name" value="PROTEIN YJDM-RELATED"/>
    <property type="match status" value="1"/>
</dbReference>
<dbReference type="PANTHER" id="PTHR30305:SF1">
    <property type="entry name" value="HPR KINASE_PHOSPHORYLASE"/>
    <property type="match status" value="1"/>
</dbReference>
<dbReference type="GO" id="GO:0006109">
    <property type="term" value="P:regulation of carbohydrate metabolic process"/>
    <property type="evidence" value="ECO:0007669"/>
    <property type="project" value="UniProtKB-UniRule"/>
</dbReference>
<dbReference type="InterPro" id="IPR011104">
    <property type="entry name" value="Hpr_kin/Pase_C"/>
</dbReference>
<comment type="similarity">
    <text evidence="2 11">Belongs to the HPrK/P family.</text>
</comment>
<dbReference type="HAMAP" id="MF_01249">
    <property type="entry name" value="HPr_kinase"/>
    <property type="match status" value="1"/>
</dbReference>
<dbReference type="GO" id="GO:0000287">
    <property type="term" value="F:magnesium ion binding"/>
    <property type="evidence" value="ECO:0007669"/>
    <property type="project" value="UniProtKB-UniRule"/>
</dbReference>
<evidence type="ECO:0000313" key="14">
    <source>
        <dbReference type="EMBL" id="MBD3871228.1"/>
    </source>
</evidence>
<feature type="region of interest" description="Important for the catalytic mechanism of dephosphorylation" evidence="11">
    <location>
        <begin position="283"/>
        <end position="288"/>
    </location>
</feature>
<evidence type="ECO:0000256" key="2">
    <source>
        <dbReference type="ARBA" id="ARBA00006883"/>
    </source>
</evidence>
<dbReference type="SUPFAM" id="SSF75138">
    <property type="entry name" value="HprK N-terminal domain-like"/>
    <property type="match status" value="1"/>
</dbReference>
<keyword evidence="5 11" id="KW-0808">Transferase</keyword>
<evidence type="ECO:0000256" key="11">
    <source>
        <dbReference type="HAMAP-Rule" id="MF_01249"/>
    </source>
</evidence>
<comment type="subunit">
    <text evidence="3 11">Homohexamer.</text>
</comment>
<dbReference type="AlphaFoldDB" id="A0A8J6Y6T0"/>
<keyword evidence="7 11" id="KW-0418">Kinase</keyword>
<dbReference type="NCBIfam" id="TIGR00679">
    <property type="entry name" value="hpr-ser"/>
    <property type="match status" value="1"/>
</dbReference>
<keyword evidence="11" id="KW-0460">Magnesium</keyword>
<dbReference type="GO" id="GO:0004712">
    <property type="term" value="F:protein serine/threonine/tyrosine kinase activity"/>
    <property type="evidence" value="ECO:0007669"/>
    <property type="project" value="UniProtKB-UniRule"/>
</dbReference>
<comment type="caution">
    <text evidence="11">Lacks conserved residue(s) required for the propagation of feature annotation.</text>
</comment>
<dbReference type="GO" id="GO:0000155">
    <property type="term" value="F:phosphorelay sensor kinase activity"/>
    <property type="evidence" value="ECO:0007669"/>
    <property type="project" value="InterPro"/>
</dbReference>
<comment type="miscellaneous">
    <text evidence="11">Both phosphorylation and phosphorolysis are carried out by the same active site and suggest a common mechanism for both reactions.</text>
</comment>
<dbReference type="InterPro" id="IPR011126">
    <property type="entry name" value="Hpr_kin/Pase_Hpr_N"/>
</dbReference>
<evidence type="ECO:0000256" key="5">
    <source>
        <dbReference type="ARBA" id="ARBA00022679"/>
    </source>
</evidence>
<evidence type="ECO:0000256" key="9">
    <source>
        <dbReference type="ARBA" id="ARBA00023268"/>
    </source>
</evidence>
<gene>
    <name evidence="11 14" type="primary">hprK</name>
    <name evidence="14" type="ORF">IFJ97_07715</name>
</gene>
<comment type="domain">
    <text evidence="11">The Walker A ATP-binding motif also binds Pi and PPi.</text>
</comment>
<dbReference type="Pfam" id="PF07475">
    <property type="entry name" value="Hpr_kinase_C"/>
    <property type="match status" value="1"/>
</dbReference>
<dbReference type="Gene3D" id="3.40.1390.20">
    <property type="entry name" value="HprK N-terminal domain-like"/>
    <property type="match status" value="1"/>
</dbReference>
<feature type="active site" evidence="11">
    <location>
        <position position="262"/>
    </location>
</feature>
<evidence type="ECO:0000256" key="1">
    <source>
        <dbReference type="ARBA" id="ARBA00001120"/>
    </source>
</evidence>
<dbReference type="CDD" id="cd01918">
    <property type="entry name" value="HprK_C"/>
    <property type="match status" value="1"/>
</dbReference>
<dbReference type="InterPro" id="IPR028979">
    <property type="entry name" value="Ser_kin/Pase_Hpr-like_N_sf"/>
</dbReference>
<keyword evidence="9 11" id="KW-0511">Multifunctional enzyme</keyword>
<feature type="active site" description="Proton acceptor; for phosphorylation activity. Proton donor; for dephosphorylation activity" evidence="11">
    <location>
        <position position="186"/>
    </location>
</feature>
<evidence type="ECO:0000313" key="15">
    <source>
        <dbReference type="Proteomes" id="UP000598633"/>
    </source>
</evidence>
<keyword evidence="8 11" id="KW-0067">ATP-binding</keyword>
<feature type="domain" description="HPr kinase/phosphorylase C-terminal" evidence="13">
    <location>
        <begin position="140"/>
        <end position="315"/>
    </location>
</feature>
<sequence>MTAPEPILVERLLVERQLAPLKFEVVAGVEGLEKLRISNPRIQKPSLALAGYLPSVKPGRVQILGESEYDFLRTFPADEAEKRLQQLMELDIPCVVSTKGTRPPEAVLAAADAAGVPLMVTPVQTSDAIETISDFLEDVLAPRIQLHGVLIDVFSLGTLIVGDPGIGKSECALELVYRGHRLVADDTVVVRRIHHRGLLGTPHELLENYLELRGVGIIDVRKHFGMTATSPSVSVSLVIQLTKLTPEAREMEQKWREQMMERPSAWTSTEEILGVDIPKYTMVVAPGRDLAIMVETAVRKCLLAQRGIEDERGFLESVNLIAQGADDE</sequence>
<proteinExistence type="inferred from homology"/>
<dbReference type="EMBL" id="JACXWA010000121">
    <property type="protein sequence ID" value="MBD3871228.1"/>
    <property type="molecule type" value="Genomic_DNA"/>
</dbReference>
<feature type="binding site" evidence="11">
    <location>
        <position position="169"/>
    </location>
    <ligand>
        <name>Mg(2+)</name>
        <dbReference type="ChEBI" id="CHEBI:18420"/>
    </ligand>
</feature>
<evidence type="ECO:0000256" key="10">
    <source>
        <dbReference type="ARBA" id="ARBA00047657"/>
    </source>
</evidence>
<keyword evidence="11" id="KW-0479">Metal-binding</keyword>
<dbReference type="Proteomes" id="UP000598633">
    <property type="component" value="Unassembled WGS sequence"/>
</dbReference>
<dbReference type="Gene3D" id="3.40.50.300">
    <property type="entry name" value="P-loop containing nucleotide triphosphate hydrolases"/>
    <property type="match status" value="1"/>
</dbReference>
<reference evidence="14 15" key="1">
    <citation type="submission" date="2020-08" db="EMBL/GenBank/DDBJ databases">
        <title>Acidobacteriota in marine sediments use diverse sulfur dissimilation pathways.</title>
        <authorList>
            <person name="Wasmund K."/>
        </authorList>
    </citation>
    <scope>NUCLEOTIDE SEQUENCE [LARGE SCALE GENOMIC DNA]</scope>
    <source>
        <strain evidence="14">MAG AM3-A</strain>
    </source>
</reference>
<dbReference type="EC" id="2.7.4.-" evidence="11"/>
<feature type="active site" evidence="11">
    <location>
        <position position="147"/>
    </location>
</feature>
<dbReference type="InterPro" id="IPR003755">
    <property type="entry name" value="HPr(Ser)_kin/Pase"/>
</dbReference>
<evidence type="ECO:0000256" key="4">
    <source>
        <dbReference type="ARBA" id="ARBA00022527"/>
    </source>
</evidence>
<comment type="catalytic activity">
    <reaction evidence="10 11">
        <text>[HPr protein]-O-phospho-L-serine + phosphate + H(+) = [HPr protein]-L-serine + diphosphate</text>
        <dbReference type="Rhea" id="RHEA:46604"/>
        <dbReference type="Rhea" id="RHEA-COMP:11602"/>
        <dbReference type="Rhea" id="RHEA-COMP:11603"/>
        <dbReference type="ChEBI" id="CHEBI:15378"/>
        <dbReference type="ChEBI" id="CHEBI:29999"/>
        <dbReference type="ChEBI" id="CHEBI:33019"/>
        <dbReference type="ChEBI" id="CHEBI:43474"/>
        <dbReference type="ChEBI" id="CHEBI:83421"/>
    </reaction>
</comment>
<dbReference type="GO" id="GO:0005524">
    <property type="term" value="F:ATP binding"/>
    <property type="evidence" value="ECO:0007669"/>
    <property type="project" value="UniProtKB-UniRule"/>
</dbReference>
<feature type="binding site" evidence="11">
    <location>
        <position position="211"/>
    </location>
    <ligand>
        <name>Mg(2+)</name>
        <dbReference type="ChEBI" id="CHEBI:18420"/>
    </ligand>
</feature>
<dbReference type="EC" id="2.7.11.-" evidence="11"/>
<protein>
    <recommendedName>
        <fullName evidence="11">HPr kinase/phosphorylase</fullName>
        <shortName evidence="11">HPrK/P</shortName>
        <ecNumber evidence="11">2.7.11.-</ecNumber>
        <ecNumber evidence="11">2.7.4.-</ecNumber>
    </recommendedName>
    <alternativeName>
        <fullName evidence="11">HPr(Ser) kinase/phosphorylase</fullName>
    </alternativeName>
</protein>
<name>A0A8J6Y6T0_9BACT</name>
<accession>A0A8J6Y6T0</accession>
<comment type="catalytic activity">
    <reaction evidence="1 11">
        <text>[HPr protein]-L-serine + ATP = [HPr protein]-O-phospho-L-serine + ADP + H(+)</text>
        <dbReference type="Rhea" id="RHEA:46600"/>
        <dbReference type="Rhea" id="RHEA-COMP:11602"/>
        <dbReference type="Rhea" id="RHEA-COMP:11603"/>
        <dbReference type="ChEBI" id="CHEBI:15378"/>
        <dbReference type="ChEBI" id="CHEBI:29999"/>
        <dbReference type="ChEBI" id="CHEBI:30616"/>
        <dbReference type="ChEBI" id="CHEBI:83421"/>
        <dbReference type="ChEBI" id="CHEBI:456216"/>
    </reaction>
</comment>
<evidence type="ECO:0000256" key="3">
    <source>
        <dbReference type="ARBA" id="ARBA00011643"/>
    </source>
</evidence>
<evidence type="ECO:0000256" key="7">
    <source>
        <dbReference type="ARBA" id="ARBA00022777"/>
    </source>
</evidence>
<keyword evidence="4 11" id="KW-0723">Serine/threonine-protein kinase</keyword>
<evidence type="ECO:0000256" key="8">
    <source>
        <dbReference type="ARBA" id="ARBA00022840"/>
    </source>
</evidence>
<comment type="cofactor">
    <cofactor evidence="11">
        <name>Mg(2+)</name>
        <dbReference type="ChEBI" id="CHEBI:18420"/>
    </cofactor>
</comment>
<evidence type="ECO:0000256" key="6">
    <source>
        <dbReference type="ARBA" id="ARBA00022741"/>
    </source>
</evidence>